<dbReference type="InterPro" id="IPR051783">
    <property type="entry name" value="NAD(P)-dependent_oxidoreduct"/>
</dbReference>
<evidence type="ECO:0000313" key="2">
    <source>
        <dbReference type="EMBL" id="MFD1107245.1"/>
    </source>
</evidence>
<feature type="domain" description="NAD(P)-binding" evidence="1">
    <location>
        <begin position="9"/>
        <end position="150"/>
    </location>
</feature>
<dbReference type="PANTHER" id="PTHR48079:SF6">
    <property type="entry name" value="NAD(P)-BINDING DOMAIN-CONTAINING PROTEIN-RELATED"/>
    <property type="match status" value="1"/>
</dbReference>
<gene>
    <name evidence="2" type="ORF">ACFQ24_20455</name>
</gene>
<comment type="caution">
    <text evidence="2">The sequence shown here is derived from an EMBL/GenBank/DDBJ whole genome shotgun (WGS) entry which is preliminary data.</text>
</comment>
<dbReference type="Pfam" id="PF13460">
    <property type="entry name" value="NAD_binding_10"/>
    <property type="match status" value="1"/>
</dbReference>
<dbReference type="InterPro" id="IPR016040">
    <property type="entry name" value="NAD(P)-bd_dom"/>
</dbReference>
<evidence type="ECO:0000259" key="1">
    <source>
        <dbReference type="Pfam" id="PF13460"/>
    </source>
</evidence>
<reference evidence="3" key="1">
    <citation type="journal article" date="2019" name="Int. J. Syst. Evol. Microbiol.">
        <title>The Global Catalogue of Microorganisms (GCM) 10K type strain sequencing project: providing services to taxonomists for standard genome sequencing and annotation.</title>
        <authorList>
            <consortium name="The Broad Institute Genomics Platform"/>
            <consortium name="The Broad Institute Genome Sequencing Center for Infectious Disease"/>
            <person name="Wu L."/>
            <person name="Ma J."/>
        </authorList>
    </citation>
    <scope>NUCLEOTIDE SEQUENCE [LARGE SCALE GENOMIC DNA]</scope>
    <source>
        <strain evidence="3">CCUG 54329</strain>
    </source>
</reference>
<protein>
    <submittedName>
        <fullName evidence="2">NAD-dependent epimerase/dehydratase family protein</fullName>
    </submittedName>
</protein>
<accession>A0ABW3P6M9</accession>
<dbReference type="RefSeq" id="WP_380914649.1">
    <property type="nucleotide sequence ID" value="NZ_JBHTLS010000135.1"/>
</dbReference>
<dbReference type="Proteomes" id="UP001597203">
    <property type="component" value="Unassembled WGS sequence"/>
</dbReference>
<evidence type="ECO:0000313" key="3">
    <source>
        <dbReference type="Proteomes" id="UP001597203"/>
    </source>
</evidence>
<proteinExistence type="predicted"/>
<name>A0ABW3P6M9_9SPHN</name>
<keyword evidence="3" id="KW-1185">Reference proteome</keyword>
<dbReference type="Gene3D" id="3.40.50.720">
    <property type="entry name" value="NAD(P)-binding Rossmann-like Domain"/>
    <property type="match status" value="1"/>
</dbReference>
<dbReference type="PANTHER" id="PTHR48079">
    <property type="entry name" value="PROTEIN YEEZ"/>
    <property type="match status" value="1"/>
</dbReference>
<dbReference type="SUPFAM" id="SSF51735">
    <property type="entry name" value="NAD(P)-binding Rossmann-fold domains"/>
    <property type="match status" value="1"/>
</dbReference>
<dbReference type="EMBL" id="JBHTLS010000135">
    <property type="protein sequence ID" value="MFD1107245.1"/>
    <property type="molecule type" value="Genomic_DNA"/>
</dbReference>
<organism evidence="2 3">
    <name type="scientific">Sphingobium olei</name>
    <dbReference type="NCBI Taxonomy" id="420955"/>
    <lineage>
        <taxon>Bacteria</taxon>
        <taxon>Pseudomonadati</taxon>
        <taxon>Pseudomonadota</taxon>
        <taxon>Alphaproteobacteria</taxon>
        <taxon>Sphingomonadales</taxon>
        <taxon>Sphingomonadaceae</taxon>
        <taxon>Sphingobium</taxon>
    </lineage>
</organism>
<sequence>MVFRIAMTGATGFVGAETLDQALAEGVRVNALTRSAQPPRARLKWIPGSLEDAAALDTLVRDADAVVHIAGVVNAPDREGFEAGNARGTVAVIDAMRRRGIRRLVHVSSLAAREPKLSDYGWSKELAEKHVKASGLDWTIVRPPAIYGPKDREMLELFRMAKRGFMMLPPGGRLSVIHVSDLARLLLALAQERENSLTRSYEVDDGTAGGWDHKDFGAAIGRAVGRNVRVMATPEWLLSIAARADRLVRGKRAKLTPDRVDYFCHPDWVVGKRKQPPKRLWLPQVPTEEGLKATAAAYREKGWL</sequence>
<dbReference type="InterPro" id="IPR036291">
    <property type="entry name" value="NAD(P)-bd_dom_sf"/>
</dbReference>